<dbReference type="EC" id="6.3.3.2" evidence="6"/>
<keyword evidence="7" id="KW-1185">Reference proteome</keyword>
<dbReference type="InterPro" id="IPR002698">
    <property type="entry name" value="FTHF_cligase"/>
</dbReference>
<dbReference type="Gene3D" id="3.40.50.10420">
    <property type="entry name" value="NagB/RpiA/CoA transferase-like"/>
    <property type="match status" value="2"/>
</dbReference>
<feature type="compositionally biased region" description="Low complexity" evidence="5">
    <location>
        <begin position="1"/>
        <end position="14"/>
    </location>
</feature>
<evidence type="ECO:0000256" key="2">
    <source>
        <dbReference type="ARBA" id="ARBA00022741"/>
    </source>
</evidence>
<feature type="compositionally biased region" description="Basic and acidic residues" evidence="5">
    <location>
        <begin position="18"/>
        <end position="33"/>
    </location>
</feature>
<dbReference type="InterPro" id="IPR024185">
    <property type="entry name" value="FTHF_cligase-like_sf"/>
</dbReference>
<sequence>MDAGGDDAATAAAKRSLRREARERRKALTDRHERSARLTRTLIAHPAVIDADRVMAYSAMGSEVDTAMFVAWCIEHGKAVLMPEDGVDPSWPDVVIVPGLAFTLDGHRCGQGGGWYDRFLPGIRADCVTIGVGFRVQLVDELPIGPFDQSLDIVLTD</sequence>
<dbReference type="EMBL" id="AP012057">
    <property type="protein sequence ID" value="BAN03674.1"/>
    <property type="molecule type" value="Genomic_DNA"/>
</dbReference>
<dbReference type="KEGG" id="aym:YM304_33600"/>
<evidence type="ECO:0000256" key="5">
    <source>
        <dbReference type="SAM" id="MobiDB-lite"/>
    </source>
</evidence>
<dbReference type="SUPFAM" id="SSF100950">
    <property type="entry name" value="NagB/RpiA/CoA transferase-like"/>
    <property type="match status" value="1"/>
</dbReference>
<reference evidence="6 7" key="1">
    <citation type="journal article" date="2013" name="Int. J. Syst. Evol. Microbiol.">
        <title>Ilumatobacter nonamiense sp. nov. and Ilumatobacter coccineum sp. nov., isolated from seashore sand.</title>
        <authorList>
            <person name="Matsumoto A."/>
            <person name="Kasai H."/>
            <person name="Matsuo Y."/>
            <person name="Shizuri Y."/>
            <person name="Ichikawa N."/>
            <person name="Fujita N."/>
            <person name="Omura S."/>
            <person name="Takahashi Y."/>
        </authorList>
    </citation>
    <scope>NUCLEOTIDE SEQUENCE [LARGE SCALE GENOMIC DNA]</scope>
    <source>
        <strain evidence="7">NBRC 103263 / KCTC 29153 / YM16-304</strain>
    </source>
</reference>
<keyword evidence="2 4" id="KW-0547">Nucleotide-binding</keyword>
<evidence type="ECO:0000313" key="7">
    <source>
        <dbReference type="Proteomes" id="UP000011863"/>
    </source>
</evidence>
<feature type="binding site" evidence="4">
    <location>
        <begin position="14"/>
        <end position="18"/>
    </location>
    <ligand>
        <name>ATP</name>
        <dbReference type="ChEBI" id="CHEBI:30616"/>
    </ligand>
</feature>
<feature type="binding site" evidence="4">
    <location>
        <begin position="108"/>
        <end position="116"/>
    </location>
    <ligand>
        <name>ATP</name>
        <dbReference type="ChEBI" id="CHEBI:30616"/>
    </ligand>
</feature>
<comment type="similarity">
    <text evidence="1">Belongs to the 5-formyltetrahydrofolate cyclo-ligase family.</text>
</comment>
<dbReference type="PIRSF" id="PIRSF006806">
    <property type="entry name" value="FTHF_cligase"/>
    <property type="match status" value="1"/>
</dbReference>
<feature type="binding site" evidence="4">
    <location>
        <position position="63"/>
    </location>
    <ligand>
        <name>substrate</name>
    </ligand>
</feature>
<dbReference type="Pfam" id="PF01812">
    <property type="entry name" value="5-FTHF_cyc-lig"/>
    <property type="match status" value="2"/>
</dbReference>
<dbReference type="GO" id="GO:0030272">
    <property type="term" value="F:5-formyltetrahydrofolate cyclo-ligase activity"/>
    <property type="evidence" value="ECO:0007669"/>
    <property type="project" value="UniProtKB-EC"/>
</dbReference>
<gene>
    <name evidence="6" type="ORF">YM304_33600</name>
</gene>
<dbReference type="InterPro" id="IPR037171">
    <property type="entry name" value="NagB/RpiA_transferase-like"/>
</dbReference>
<dbReference type="GO" id="GO:0035999">
    <property type="term" value="P:tetrahydrofolate interconversion"/>
    <property type="evidence" value="ECO:0007669"/>
    <property type="project" value="TreeGrafter"/>
</dbReference>
<evidence type="ECO:0000256" key="3">
    <source>
        <dbReference type="ARBA" id="ARBA00022840"/>
    </source>
</evidence>
<dbReference type="Proteomes" id="UP000011863">
    <property type="component" value="Chromosome"/>
</dbReference>
<accession>A0A6C7E7N1</accession>
<dbReference type="AlphaFoldDB" id="A0A6C7E7N1"/>
<dbReference type="PANTHER" id="PTHR23407">
    <property type="entry name" value="ATPASE INHIBITOR/5-FORMYLTETRAHYDROFOLATE CYCLO-LIGASE"/>
    <property type="match status" value="1"/>
</dbReference>
<organism evidence="6 7">
    <name type="scientific">Ilumatobacter coccineus (strain NBRC 103263 / KCTC 29153 / YM16-304)</name>
    <dbReference type="NCBI Taxonomy" id="1313172"/>
    <lineage>
        <taxon>Bacteria</taxon>
        <taxon>Bacillati</taxon>
        <taxon>Actinomycetota</taxon>
        <taxon>Acidimicrobiia</taxon>
        <taxon>Acidimicrobiales</taxon>
        <taxon>Ilumatobacteraceae</taxon>
        <taxon>Ilumatobacter</taxon>
    </lineage>
</organism>
<dbReference type="PANTHER" id="PTHR23407:SF1">
    <property type="entry name" value="5-FORMYLTETRAHYDROFOLATE CYCLO-LIGASE"/>
    <property type="match status" value="1"/>
</dbReference>
<dbReference type="RefSeq" id="WP_015442921.1">
    <property type="nucleotide sequence ID" value="NC_020520.1"/>
</dbReference>
<feature type="region of interest" description="Disordered" evidence="5">
    <location>
        <begin position="1"/>
        <end position="33"/>
    </location>
</feature>
<proteinExistence type="inferred from homology"/>
<dbReference type="GO" id="GO:0005524">
    <property type="term" value="F:ATP binding"/>
    <property type="evidence" value="ECO:0007669"/>
    <property type="project" value="UniProtKB-KW"/>
</dbReference>
<evidence type="ECO:0000313" key="6">
    <source>
        <dbReference type="EMBL" id="BAN03674.1"/>
    </source>
</evidence>
<keyword evidence="3 4" id="KW-0067">ATP-binding</keyword>
<keyword evidence="6" id="KW-0436">Ligase</keyword>
<dbReference type="GO" id="GO:0009396">
    <property type="term" value="P:folic acid-containing compound biosynthetic process"/>
    <property type="evidence" value="ECO:0007669"/>
    <property type="project" value="TreeGrafter"/>
</dbReference>
<evidence type="ECO:0000256" key="4">
    <source>
        <dbReference type="PIRSR" id="PIRSR006806-1"/>
    </source>
</evidence>
<evidence type="ECO:0000256" key="1">
    <source>
        <dbReference type="ARBA" id="ARBA00010638"/>
    </source>
</evidence>
<name>A0A6C7E7N1_ILUCY</name>
<protein>
    <submittedName>
        <fullName evidence="6">Putative 5-formyltetrahydrofolate cyclo-ligase</fullName>
        <ecNumber evidence="6">6.3.3.2</ecNumber>
    </submittedName>
</protein>